<evidence type="ECO:0000313" key="2">
    <source>
        <dbReference type="EMBL" id="QEF98800.1"/>
    </source>
</evidence>
<sequence length="153" mass="16386">MKMSEQFAGAYLKAADLPHPRVLTIQSVTQTTMPEGDNKPVMRFVGEQQQLVLNKTNAFTCVELFGDETTAWHGQPIELYATTTNFSGRMVPCIRVRAPQQAAAASSVVPPPSPAAPQGAPLPVPQPTPTAVQPQPMQQPPIQAPAADYPVDA</sequence>
<keyword evidence="3" id="KW-1185">Reference proteome</keyword>
<feature type="region of interest" description="Disordered" evidence="1">
    <location>
        <begin position="101"/>
        <end position="153"/>
    </location>
</feature>
<dbReference type="Proteomes" id="UP000321353">
    <property type="component" value="Chromosome"/>
</dbReference>
<feature type="compositionally biased region" description="Pro residues" evidence="1">
    <location>
        <begin position="109"/>
        <end position="128"/>
    </location>
</feature>
<name>A0A5B9MFK5_9BACT</name>
<proteinExistence type="predicted"/>
<evidence type="ECO:0000313" key="3">
    <source>
        <dbReference type="Proteomes" id="UP000321353"/>
    </source>
</evidence>
<dbReference type="AlphaFoldDB" id="A0A5B9MFK5"/>
<reference evidence="2 3" key="1">
    <citation type="submission" date="2019-02" db="EMBL/GenBank/DDBJ databases">
        <title>Planctomycetal bacteria perform biofilm scaping via a novel small molecule.</title>
        <authorList>
            <person name="Jeske O."/>
            <person name="Boedeker C."/>
            <person name="Wiegand S."/>
            <person name="Breitling P."/>
            <person name="Kallscheuer N."/>
            <person name="Jogler M."/>
            <person name="Rohde M."/>
            <person name="Petersen J."/>
            <person name="Medema M.H."/>
            <person name="Surup F."/>
            <person name="Jogler C."/>
        </authorList>
    </citation>
    <scope>NUCLEOTIDE SEQUENCE [LARGE SCALE GENOMIC DNA]</scope>
    <source>
        <strain evidence="2 3">Mal15</strain>
    </source>
</reference>
<accession>A0A5B9MFK5</accession>
<protein>
    <submittedName>
        <fullName evidence="2">Uncharacterized protein</fullName>
    </submittedName>
</protein>
<dbReference type="EMBL" id="CP036264">
    <property type="protein sequence ID" value="QEF98800.1"/>
    <property type="molecule type" value="Genomic_DNA"/>
</dbReference>
<dbReference type="KEGG" id="smam:Mal15_28560"/>
<gene>
    <name evidence="2" type="ORF">Mal15_28560</name>
</gene>
<organism evidence="2 3">
    <name type="scientific">Stieleria maiorica</name>
    <dbReference type="NCBI Taxonomy" id="2795974"/>
    <lineage>
        <taxon>Bacteria</taxon>
        <taxon>Pseudomonadati</taxon>
        <taxon>Planctomycetota</taxon>
        <taxon>Planctomycetia</taxon>
        <taxon>Pirellulales</taxon>
        <taxon>Pirellulaceae</taxon>
        <taxon>Stieleria</taxon>
    </lineage>
</organism>
<evidence type="ECO:0000256" key="1">
    <source>
        <dbReference type="SAM" id="MobiDB-lite"/>
    </source>
</evidence>